<comment type="subcellular location">
    <subcellularLocation>
        <location evidence="1">Membrane</location>
        <topology evidence="1">Single-pass membrane protein</topology>
    </subcellularLocation>
</comment>
<reference evidence="10" key="1">
    <citation type="journal article" date="2023" name="Commun. Biol.">
        <title>Genome analysis of Parmales, the sister group of diatoms, reveals the evolutionary specialization of diatoms from phago-mixotrophs to photoautotrophs.</title>
        <authorList>
            <person name="Ban H."/>
            <person name="Sato S."/>
            <person name="Yoshikawa S."/>
            <person name="Yamada K."/>
            <person name="Nakamura Y."/>
            <person name="Ichinomiya M."/>
            <person name="Sato N."/>
            <person name="Blanc-Mathieu R."/>
            <person name="Endo H."/>
            <person name="Kuwata A."/>
            <person name="Ogata H."/>
        </authorList>
    </citation>
    <scope>NUCLEOTIDE SEQUENCE [LARGE SCALE GENOMIC DNA]</scope>
    <source>
        <strain evidence="10">NIES 3699</strain>
    </source>
</reference>
<keyword evidence="5 7" id="KW-0472">Membrane</keyword>
<dbReference type="EMBL" id="BRXX01000247">
    <property type="protein sequence ID" value="GMI00351.1"/>
    <property type="molecule type" value="Genomic_DNA"/>
</dbReference>
<evidence type="ECO:0000256" key="4">
    <source>
        <dbReference type="ARBA" id="ARBA00022989"/>
    </source>
</evidence>
<accession>A0A9W7C646</accession>
<sequence>MPRKSTSTSSSYRALPLYEDDSNDSDDIMSAVRSQQEMLSKQDESLDVLGSSAARLGQISLEISEELQSQNKMLDGMGDELDDADMNLEIVTRKTQELIQKSGGCKYFSVIVVLCLVVVILFFLIVYT</sequence>
<dbReference type="GO" id="GO:0005737">
    <property type="term" value="C:cytoplasm"/>
    <property type="evidence" value="ECO:0007669"/>
    <property type="project" value="UniProtKB-ARBA"/>
</dbReference>
<protein>
    <recommendedName>
        <fullName evidence="8">t-SNARE coiled-coil homology domain-containing protein</fullName>
    </recommendedName>
</protein>
<comment type="caution">
    <text evidence="9">The sequence shown here is derived from an EMBL/GenBank/DDBJ whole genome shotgun (WGS) entry which is preliminary data.</text>
</comment>
<evidence type="ECO:0000313" key="10">
    <source>
        <dbReference type="Proteomes" id="UP001165160"/>
    </source>
</evidence>
<dbReference type="SUPFAM" id="SSF58038">
    <property type="entry name" value="SNARE fusion complex"/>
    <property type="match status" value="1"/>
</dbReference>
<keyword evidence="2" id="KW-0813">Transport</keyword>
<feature type="region of interest" description="Disordered" evidence="6">
    <location>
        <begin position="1"/>
        <end position="26"/>
    </location>
</feature>
<dbReference type="SMART" id="SM00397">
    <property type="entry name" value="t_SNARE"/>
    <property type="match status" value="1"/>
</dbReference>
<dbReference type="GO" id="GO:0016020">
    <property type="term" value="C:membrane"/>
    <property type="evidence" value="ECO:0007669"/>
    <property type="project" value="UniProtKB-SubCell"/>
</dbReference>
<evidence type="ECO:0000256" key="7">
    <source>
        <dbReference type="SAM" id="Phobius"/>
    </source>
</evidence>
<evidence type="ECO:0000256" key="6">
    <source>
        <dbReference type="SAM" id="MobiDB-lite"/>
    </source>
</evidence>
<keyword evidence="3 7" id="KW-0812">Transmembrane</keyword>
<dbReference type="AlphaFoldDB" id="A0A9W7C646"/>
<feature type="transmembrane region" description="Helical" evidence="7">
    <location>
        <begin position="107"/>
        <end position="127"/>
    </location>
</feature>
<dbReference type="Gene3D" id="1.20.5.110">
    <property type="match status" value="1"/>
</dbReference>
<dbReference type="InterPro" id="IPR000727">
    <property type="entry name" value="T_SNARE_dom"/>
</dbReference>
<dbReference type="GO" id="GO:0012505">
    <property type="term" value="C:endomembrane system"/>
    <property type="evidence" value="ECO:0007669"/>
    <property type="project" value="UniProtKB-ARBA"/>
</dbReference>
<keyword evidence="4 7" id="KW-1133">Transmembrane helix</keyword>
<dbReference type="CDD" id="cd15841">
    <property type="entry name" value="SNARE_Qc"/>
    <property type="match status" value="1"/>
</dbReference>
<evidence type="ECO:0000256" key="5">
    <source>
        <dbReference type="ARBA" id="ARBA00023136"/>
    </source>
</evidence>
<feature type="domain" description="T-SNARE coiled-coil homology" evidence="8">
    <location>
        <begin position="36"/>
        <end position="98"/>
    </location>
</feature>
<gene>
    <name evidence="9" type="ORF">TrVE_jg12214</name>
</gene>
<dbReference type="PANTHER" id="PTHR12791">
    <property type="entry name" value="GOLGI SNARE BET1-RELATED"/>
    <property type="match status" value="1"/>
</dbReference>
<evidence type="ECO:0000256" key="1">
    <source>
        <dbReference type="ARBA" id="ARBA00004167"/>
    </source>
</evidence>
<organism evidence="9 10">
    <name type="scientific">Triparma verrucosa</name>
    <dbReference type="NCBI Taxonomy" id="1606542"/>
    <lineage>
        <taxon>Eukaryota</taxon>
        <taxon>Sar</taxon>
        <taxon>Stramenopiles</taxon>
        <taxon>Ochrophyta</taxon>
        <taxon>Bolidophyceae</taxon>
        <taxon>Parmales</taxon>
        <taxon>Triparmaceae</taxon>
        <taxon>Triparma</taxon>
    </lineage>
</organism>
<evidence type="ECO:0000259" key="8">
    <source>
        <dbReference type="PROSITE" id="PS50192"/>
    </source>
</evidence>
<evidence type="ECO:0000256" key="3">
    <source>
        <dbReference type="ARBA" id="ARBA00022692"/>
    </source>
</evidence>
<evidence type="ECO:0000313" key="9">
    <source>
        <dbReference type="EMBL" id="GMI00351.1"/>
    </source>
</evidence>
<name>A0A9W7C646_9STRA</name>
<keyword evidence="10" id="KW-1185">Reference proteome</keyword>
<evidence type="ECO:0000256" key="2">
    <source>
        <dbReference type="ARBA" id="ARBA00022448"/>
    </source>
</evidence>
<dbReference type="PROSITE" id="PS50192">
    <property type="entry name" value="T_SNARE"/>
    <property type="match status" value="1"/>
</dbReference>
<feature type="compositionally biased region" description="Polar residues" evidence="6">
    <location>
        <begin position="1"/>
        <end position="12"/>
    </location>
</feature>
<dbReference type="Proteomes" id="UP001165160">
    <property type="component" value="Unassembled WGS sequence"/>
</dbReference>
<proteinExistence type="predicted"/>